<dbReference type="PANTHER" id="PTHR10805:SF0">
    <property type="entry name" value="COATOMER SUBUNIT EPSILON"/>
    <property type="match status" value="1"/>
</dbReference>
<comment type="caution">
    <text evidence="11">The sequence shown here is derived from an EMBL/GenBank/DDBJ whole genome shotgun (WGS) entry which is preliminary data.</text>
</comment>
<dbReference type="GO" id="GO:0005198">
    <property type="term" value="F:structural molecule activity"/>
    <property type="evidence" value="ECO:0007669"/>
    <property type="project" value="InterPro"/>
</dbReference>
<evidence type="ECO:0000256" key="10">
    <source>
        <dbReference type="ARBA" id="ARBA00023329"/>
    </source>
</evidence>
<keyword evidence="12" id="KW-1185">Reference proteome</keyword>
<dbReference type="GO" id="GO:0006891">
    <property type="term" value="P:intra-Golgi vesicle-mediated transport"/>
    <property type="evidence" value="ECO:0007669"/>
    <property type="project" value="TreeGrafter"/>
</dbReference>
<reference evidence="11" key="1">
    <citation type="journal article" date="2021" name="Open Biol.">
        <title>Shared evolutionary footprints suggest mitochondrial oxidative damage underlies multiple complex I losses in fungi.</title>
        <authorList>
            <person name="Schikora-Tamarit M.A."/>
            <person name="Marcet-Houben M."/>
            <person name="Nosek J."/>
            <person name="Gabaldon T."/>
        </authorList>
    </citation>
    <scope>NUCLEOTIDE SEQUENCE</scope>
    <source>
        <strain evidence="11">CBS2887</strain>
    </source>
</reference>
<dbReference type="PANTHER" id="PTHR10805">
    <property type="entry name" value="COATOMER SUBUNIT EPSILON"/>
    <property type="match status" value="1"/>
</dbReference>
<keyword evidence="6" id="KW-0931">ER-Golgi transport</keyword>
<name>A0A9P8PZU2_WICPI</name>
<dbReference type="InterPro" id="IPR011990">
    <property type="entry name" value="TPR-like_helical_dom_sf"/>
</dbReference>
<dbReference type="GO" id="GO:0006888">
    <property type="term" value="P:endoplasmic reticulum to Golgi vesicle-mediated transport"/>
    <property type="evidence" value="ECO:0007669"/>
    <property type="project" value="TreeGrafter"/>
</dbReference>
<evidence type="ECO:0008006" key="13">
    <source>
        <dbReference type="Google" id="ProtNLM"/>
    </source>
</evidence>
<accession>A0A9P8PZU2</accession>
<sequence length="341" mass="38525">MYNTRTHTNCNCLQDNKHDIKNLITLVNINQLFSPLTQETSYNNSDTMADSDELFSLHQDFFTGNFESVSKTGLDEYSAESKPYALSYKIRSLLKLGQGSSVLPLIQSSSFSQDEKFTQAFTEYVKFYQTGSESPILENLIANSKEQWYVQQVGSLYLVALNHTEEAIKLLHNHTNSLESVLYLISLYIASGRLDLAEKELNVAANYSQDSIIYNIAEALVNSVKNGEQLRGVLYFYEELGHQYPSLTTKLGHFIINLQLKQFEEAEVTLAELQEMGVSSDADLISNEITLASLKGDQAKVDELREQLASINPDHKLLVDYQEKIQLFGEISEKYASHIQA</sequence>
<dbReference type="AlphaFoldDB" id="A0A9P8PZU2"/>
<proteinExistence type="inferred from homology"/>
<evidence type="ECO:0000256" key="9">
    <source>
        <dbReference type="ARBA" id="ARBA00023136"/>
    </source>
</evidence>
<dbReference type="Gene3D" id="1.25.40.10">
    <property type="entry name" value="Tetratricopeptide repeat domain"/>
    <property type="match status" value="1"/>
</dbReference>
<dbReference type="InterPro" id="IPR006822">
    <property type="entry name" value="Coatomer_esu"/>
</dbReference>
<keyword evidence="8" id="KW-0333">Golgi apparatus</keyword>
<evidence type="ECO:0000256" key="2">
    <source>
        <dbReference type="ARBA" id="ARBA00004347"/>
    </source>
</evidence>
<evidence type="ECO:0000256" key="4">
    <source>
        <dbReference type="ARBA" id="ARBA00022448"/>
    </source>
</evidence>
<dbReference type="GO" id="GO:0015031">
    <property type="term" value="P:protein transport"/>
    <property type="evidence" value="ECO:0007669"/>
    <property type="project" value="UniProtKB-KW"/>
</dbReference>
<dbReference type="Proteomes" id="UP000774326">
    <property type="component" value="Unassembled WGS sequence"/>
</dbReference>
<dbReference type="PIRSF" id="PIRSF016478">
    <property type="entry name" value="Coatomer_esu"/>
    <property type="match status" value="1"/>
</dbReference>
<keyword evidence="10" id="KW-0968">Cytoplasmic vesicle</keyword>
<keyword evidence="7" id="KW-0653">Protein transport</keyword>
<evidence type="ECO:0000313" key="12">
    <source>
        <dbReference type="Proteomes" id="UP000774326"/>
    </source>
</evidence>
<keyword evidence="5" id="KW-0963">Cytoplasm</keyword>
<comment type="similarity">
    <text evidence="3">Belongs to the COPE family.</text>
</comment>
<keyword evidence="4" id="KW-0813">Transport</keyword>
<evidence type="ECO:0000256" key="8">
    <source>
        <dbReference type="ARBA" id="ARBA00023034"/>
    </source>
</evidence>
<dbReference type="OrthoDB" id="310217at2759"/>
<evidence type="ECO:0000256" key="7">
    <source>
        <dbReference type="ARBA" id="ARBA00022927"/>
    </source>
</evidence>
<gene>
    <name evidence="11" type="ORF">WICPIJ_007635</name>
</gene>
<dbReference type="GO" id="GO:0000139">
    <property type="term" value="C:Golgi membrane"/>
    <property type="evidence" value="ECO:0007669"/>
    <property type="project" value="UniProtKB-SubCell"/>
</dbReference>
<dbReference type="GO" id="GO:0006890">
    <property type="term" value="P:retrograde vesicle-mediated transport, Golgi to endoplasmic reticulum"/>
    <property type="evidence" value="ECO:0007669"/>
    <property type="project" value="InterPro"/>
</dbReference>
<evidence type="ECO:0000313" key="11">
    <source>
        <dbReference type="EMBL" id="KAH3681401.1"/>
    </source>
</evidence>
<dbReference type="GO" id="GO:0030126">
    <property type="term" value="C:COPI vesicle coat"/>
    <property type="evidence" value="ECO:0007669"/>
    <property type="project" value="TreeGrafter"/>
</dbReference>
<protein>
    <recommendedName>
        <fullName evidence="13">Coatomer subunit epsilon</fullName>
    </recommendedName>
</protein>
<dbReference type="Pfam" id="PF04733">
    <property type="entry name" value="Coatomer_E"/>
    <property type="match status" value="1"/>
</dbReference>
<evidence type="ECO:0000256" key="6">
    <source>
        <dbReference type="ARBA" id="ARBA00022892"/>
    </source>
</evidence>
<keyword evidence="9" id="KW-0472">Membrane</keyword>
<comment type="subcellular location">
    <subcellularLocation>
        <location evidence="2">Cytoplasmic vesicle</location>
        <location evidence="2">COPI-coated vesicle membrane</location>
        <topology evidence="2">Peripheral membrane protein</topology>
        <orientation evidence="2">Cytoplasmic side</orientation>
    </subcellularLocation>
    <subcellularLocation>
        <location evidence="1">Golgi apparatus membrane</location>
        <topology evidence="1">Peripheral membrane protein</topology>
        <orientation evidence="1">Cytoplasmic side</orientation>
    </subcellularLocation>
</comment>
<organism evidence="11 12">
    <name type="scientific">Wickerhamomyces pijperi</name>
    <name type="common">Yeast</name>
    <name type="synonym">Pichia pijperi</name>
    <dbReference type="NCBI Taxonomy" id="599730"/>
    <lineage>
        <taxon>Eukaryota</taxon>
        <taxon>Fungi</taxon>
        <taxon>Dikarya</taxon>
        <taxon>Ascomycota</taxon>
        <taxon>Saccharomycotina</taxon>
        <taxon>Saccharomycetes</taxon>
        <taxon>Phaffomycetales</taxon>
        <taxon>Wickerhamomycetaceae</taxon>
        <taxon>Wickerhamomyces</taxon>
    </lineage>
</organism>
<evidence type="ECO:0000256" key="5">
    <source>
        <dbReference type="ARBA" id="ARBA00022490"/>
    </source>
</evidence>
<evidence type="ECO:0000256" key="1">
    <source>
        <dbReference type="ARBA" id="ARBA00004255"/>
    </source>
</evidence>
<dbReference type="EMBL" id="JAEUBG010004435">
    <property type="protein sequence ID" value="KAH3681401.1"/>
    <property type="molecule type" value="Genomic_DNA"/>
</dbReference>
<evidence type="ECO:0000256" key="3">
    <source>
        <dbReference type="ARBA" id="ARBA00008827"/>
    </source>
</evidence>
<reference evidence="11" key="2">
    <citation type="submission" date="2021-01" db="EMBL/GenBank/DDBJ databases">
        <authorList>
            <person name="Schikora-Tamarit M.A."/>
        </authorList>
    </citation>
    <scope>NUCLEOTIDE SEQUENCE</scope>
    <source>
        <strain evidence="11">CBS2887</strain>
    </source>
</reference>